<dbReference type="GO" id="GO:0003682">
    <property type="term" value="F:chromatin binding"/>
    <property type="evidence" value="ECO:0007669"/>
    <property type="project" value="TreeGrafter"/>
</dbReference>
<name>A0A9W8J0V2_9AGAR</name>
<organism evidence="2 3">
    <name type="scientific">Candolleomyces eurysporus</name>
    <dbReference type="NCBI Taxonomy" id="2828524"/>
    <lineage>
        <taxon>Eukaryota</taxon>
        <taxon>Fungi</taxon>
        <taxon>Dikarya</taxon>
        <taxon>Basidiomycota</taxon>
        <taxon>Agaricomycotina</taxon>
        <taxon>Agaricomycetes</taxon>
        <taxon>Agaricomycetidae</taxon>
        <taxon>Agaricales</taxon>
        <taxon>Agaricineae</taxon>
        <taxon>Psathyrellaceae</taxon>
        <taxon>Candolleomyces</taxon>
    </lineage>
</organism>
<reference evidence="2" key="1">
    <citation type="submission" date="2022-06" db="EMBL/GenBank/DDBJ databases">
        <title>Genome Sequence of Candolleomyces eurysporus.</title>
        <authorList>
            <person name="Buettner E."/>
        </authorList>
    </citation>
    <scope>NUCLEOTIDE SEQUENCE</scope>
    <source>
        <strain evidence="2">VTCC 930004</strain>
    </source>
</reference>
<feature type="non-terminal residue" evidence="2">
    <location>
        <position position="1"/>
    </location>
</feature>
<gene>
    <name evidence="2" type="ORF">H1R20_g13456</name>
</gene>
<dbReference type="EMBL" id="JANBPK010001303">
    <property type="protein sequence ID" value="KAJ2923638.1"/>
    <property type="molecule type" value="Genomic_DNA"/>
</dbReference>
<evidence type="ECO:0000313" key="3">
    <source>
        <dbReference type="Proteomes" id="UP001140091"/>
    </source>
</evidence>
<sequence>MIAETAVFAAIFISVVSRSPGLTLASAALALLIQARREQNALVAKAQERQAKDEMTMTELRGHLSTLEAELISTSARNRALTEENEGYKAGSRSMQESIHTLSEDLSNARERVAQYNATITGSKELQAKFEATIADLRHTQQKLSTLEARNRVLTQENEGHKAGSLSTQESIHALTKDLSSANEKVAQHEATITGSREAQAKLETTIAGLREQLSAFEAQNRTMTESIRGLSEDLSKEREQVARHDAAITDLHERNLVLGALVDHRDKQIARLSETSEKAASCIIVLREALDQKKKEAADWKALYMNPEPRAARPYQRARWSEPHKLLIPTVNVPRPVQVWNTGWSPKRLLALQPSSSLCLAPVPTLASAALALLIHTIHTEKEKMRWLKLRERQAKDEATITELRENLSKLEAELLSTSARNRSLTEQNKEFEARTLSMQESIHNLSEDISKAREMLIIIFLVAALHDATITYPKEAQAKHESASTQLRQQVSTFEAQNRVLTEDNEKHKTISLSLKESIHGLSEELLNAREKVAQHDATITDFEERNLVLEHTVAERNKQIALLSRTCEDAASSVIVLRRELEQKTKEAADWKDLFAHYDFSRR</sequence>
<keyword evidence="1" id="KW-0175">Coiled coil</keyword>
<feature type="coiled-coil region" evidence="1">
    <location>
        <begin position="64"/>
        <end position="227"/>
    </location>
</feature>
<evidence type="ECO:0000256" key="1">
    <source>
        <dbReference type="SAM" id="Coils"/>
    </source>
</evidence>
<dbReference type="GO" id="GO:0000785">
    <property type="term" value="C:chromatin"/>
    <property type="evidence" value="ECO:0007669"/>
    <property type="project" value="TreeGrafter"/>
</dbReference>
<feature type="coiled-coil region" evidence="1">
    <location>
        <begin position="395"/>
        <end position="429"/>
    </location>
</feature>
<protein>
    <submittedName>
        <fullName evidence="2">Uncharacterized protein</fullName>
    </submittedName>
</protein>
<accession>A0A9W8J0V2</accession>
<dbReference type="AlphaFoldDB" id="A0A9W8J0V2"/>
<dbReference type="GO" id="GO:0000796">
    <property type="term" value="C:condensin complex"/>
    <property type="evidence" value="ECO:0007669"/>
    <property type="project" value="TreeGrafter"/>
</dbReference>
<evidence type="ECO:0000313" key="2">
    <source>
        <dbReference type="EMBL" id="KAJ2923638.1"/>
    </source>
</evidence>
<dbReference type="GO" id="GO:0000793">
    <property type="term" value="C:condensed chromosome"/>
    <property type="evidence" value="ECO:0007669"/>
    <property type="project" value="TreeGrafter"/>
</dbReference>
<dbReference type="Gene3D" id="1.10.287.1490">
    <property type="match status" value="1"/>
</dbReference>
<proteinExistence type="predicted"/>
<keyword evidence="3" id="KW-1185">Reference proteome</keyword>
<dbReference type="GO" id="GO:0007076">
    <property type="term" value="P:mitotic chromosome condensation"/>
    <property type="evidence" value="ECO:0007669"/>
    <property type="project" value="TreeGrafter"/>
</dbReference>
<dbReference type="Proteomes" id="UP001140091">
    <property type="component" value="Unassembled WGS sequence"/>
</dbReference>
<comment type="caution">
    <text evidence="2">The sequence shown here is derived from an EMBL/GenBank/DDBJ whole genome shotgun (WGS) entry which is preliminary data.</text>
</comment>
<dbReference type="PANTHER" id="PTHR43941">
    <property type="entry name" value="STRUCTURAL MAINTENANCE OF CHROMOSOMES PROTEIN 2"/>
    <property type="match status" value="1"/>
</dbReference>
<dbReference type="PANTHER" id="PTHR43941:SF1">
    <property type="entry name" value="STRUCTURAL MAINTENANCE OF CHROMOSOMES PROTEIN 2"/>
    <property type="match status" value="1"/>
</dbReference>